<keyword evidence="2" id="KW-1185">Reference proteome</keyword>
<name>A0A8C3JJE1_9CHAR</name>
<evidence type="ECO:0000313" key="2">
    <source>
        <dbReference type="Proteomes" id="UP000694419"/>
    </source>
</evidence>
<dbReference type="AlphaFoldDB" id="A0A8C3JJE1"/>
<proteinExistence type="predicted"/>
<evidence type="ECO:0000313" key="1">
    <source>
        <dbReference type="Ensembl" id="ENSCPGP00000008091.1"/>
    </source>
</evidence>
<dbReference type="Ensembl" id="ENSCPGT00000008891.1">
    <property type="protein sequence ID" value="ENSCPGP00000008091.1"/>
    <property type="gene ID" value="ENSCPGG00000005771.1"/>
</dbReference>
<reference evidence="1" key="1">
    <citation type="submission" date="2025-08" db="UniProtKB">
        <authorList>
            <consortium name="Ensembl"/>
        </authorList>
    </citation>
    <scope>IDENTIFICATION</scope>
</reference>
<protein>
    <submittedName>
        <fullName evidence="1">Uncharacterized protein</fullName>
    </submittedName>
</protein>
<dbReference type="Proteomes" id="UP000694419">
    <property type="component" value="Unplaced"/>
</dbReference>
<accession>A0A8C3JJE1</accession>
<organism evidence="1 2">
    <name type="scientific">Calidris pygmaea</name>
    <name type="common">Spoon-billed sandpiper</name>
    <dbReference type="NCBI Taxonomy" id="425635"/>
    <lineage>
        <taxon>Eukaryota</taxon>
        <taxon>Metazoa</taxon>
        <taxon>Chordata</taxon>
        <taxon>Craniata</taxon>
        <taxon>Vertebrata</taxon>
        <taxon>Euteleostomi</taxon>
        <taxon>Archelosauria</taxon>
        <taxon>Archosauria</taxon>
        <taxon>Dinosauria</taxon>
        <taxon>Saurischia</taxon>
        <taxon>Theropoda</taxon>
        <taxon>Coelurosauria</taxon>
        <taxon>Aves</taxon>
        <taxon>Neognathae</taxon>
        <taxon>Neoaves</taxon>
        <taxon>Charadriiformes</taxon>
        <taxon>Scolopacidae</taxon>
        <taxon>Calidris</taxon>
    </lineage>
</organism>
<sequence length="86" mass="9946">QYGRRYLCLNKSFSLPISPASLASMLLWGGLHSTHLHCQSWHWSEMWITPTISHQLLWNGPNVARAFPTHPVPLAFSRLLEIIRRL</sequence>
<reference evidence="1" key="2">
    <citation type="submission" date="2025-09" db="UniProtKB">
        <authorList>
            <consortium name="Ensembl"/>
        </authorList>
    </citation>
    <scope>IDENTIFICATION</scope>
</reference>